<keyword evidence="3" id="KW-1185">Reference proteome</keyword>
<gene>
    <name evidence="2" type="ORF">PGLA1383_LOCUS52817</name>
</gene>
<feature type="transmembrane region" description="Helical" evidence="1">
    <location>
        <begin position="23"/>
        <end position="47"/>
    </location>
</feature>
<dbReference type="Pfam" id="PF14312">
    <property type="entry name" value="FG-GAP_2"/>
    <property type="match status" value="1"/>
</dbReference>
<evidence type="ECO:0000313" key="3">
    <source>
        <dbReference type="Proteomes" id="UP000654075"/>
    </source>
</evidence>
<evidence type="ECO:0000256" key="1">
    <source>
        <dbReference type="SAM" id="Phobius"/>
    </source>
</evidence>
<accession>A0A813HGD6</accession>
<dbReference type="InterPro" id="IPR013517">
    <property type="entry name" value="FG-GAP"/>
</dbReference>
<proteinExistence type="predicted"/>
<dbReference type="AlphaFoldDB" id="A0A813HGD6"/>
<comment type="caution">
    <text evidence="2">The sequence shown here is derived from an EMBL/GenBank/DDBJ whole genome shotgun (WGS) entry which is preliminary data.</text>
</comment>
<name>A0A813HGD6_POLGL</name>
<dbReference type="Proteomes" id="UP000654075">
    <property type="component" value="Unassembled WGS sequence"/>
</dbReference>
<reference evidence="2" key="1">
    <citation type="submission" date="2021-02" db="EMBL/GenBank/DDBJ databases">
        <authorList>
            <person name="Dougan E. K."/>
            <person name="Rhodes N."/>
            <person name="Thang M."/>
            <person name="Chan C."/>
        </authorList>
    </citation>
    <scope>NUCLEOTIDE SEQUENCE</scope>
</reference>
<keyword evidence="1" id="KW-1133">Transmembrane helix</keyword>
<dbReference type="EMBL" id="CAJNNV010031703">
    <property type="protein sequence ID" value="CAE8637452.1"/>
    <property type="molecule type" value="Genomic_DNA"/>
</dbReference>
<keyword evidence="1" id="KW-0812">Transmembrane</keyword>
<evidence type="ECO:0000313" key="2">
    <source>
        <dbReference type="EMBL" id="CAE8637452.1"/>
    </source>
</evidence>
<keyword evidence="1" id="KW-0472">Membrane</keyword>
<sequence length="166" mass="17623">MWLHACAGFSQTKYLHPQPISQAVLGCVPVVLHLCMFLCLMSLLAIATSTSTCTPSDESISPHSAADSGNRVSFLSLRLGPGLSQHLQSQAGTEAAAAALKECLLQQKGFASDGAADDNFDFSVGISGDTAIVGDPHHHRRGLFVHTQRDSMDPGTATICQRWSCI</sequence>
<protein>
    <submittedName>
        <fullName evidence="2">Uncharacterized protein</fullName>
    </submittedName>
</protein>
<organism evidence="2 3">
    <name type="scientific">Polarella glacialis</name>
    <name type="common">Dinoflagellate</name>
    <dbReference type="NCBI Taxonomy" id="89957"/>
    <lineage>
        <taxon>Eukaryota</taxon>
        <taxon>Sar</taxon>
        <taxon>Alveolata</taxon>
        <taxon>Dinophyceae</taxon>
        <taxon>Suessiales</taxon>
        <taxon>Suessiaceae</taxon>
        <taxon>Polarella</taxon>
    </lineage>
</organism>